<proteinExistence type="predicted"/>
<reference evidence="5 6" key="1">
    <citation type="submission" date="2020-09" db="EMBL/GenBank/DDBJ databases">
        <title>Investigation of environmental microbe.</title>
        <authorList>
            <person name="Ou Y."/>
            <person name="Kang Q."/>
        </authorList>
    </citation>
    <scope>NUCLEOTIDE SEQUENCE [LARGE SCALE GENOMIC DNA]</scope>
    <source>
        <strain evidence="5 6">KJZ-9</strain>
    </source>
</reference>
<name>A0A7H2BMD4_9MICC</name>
<dbReference type="GO" id="GO:0006260">
    <property type="term" value="P:DNA replication"/>
    <property type="evidence" value="ECO:0007669"/>
    <property type="project" value="InterPro"/>
</dbReference>
<dbReference type="EMBL" id="CP061538">
    <property type="protein sequence ID" value="QNV40830.1"/>
    <property type="molecule type" value="Genomic_DNA"/>
</dbReference>
<protein>
    <recommendedName>
        <fullName evidence="3">Single-stranded DNA-binding protein</fullName>
    </recommendedName>
</protein>
<dbReference type="RefSeq" id="WP_145176185.1">
    <property type="nucleotide sequence ID" value="NZ_CP061538.1"/>
</dbReference>
<evidence type="ECO:0000313" key="5">
    <source>
        <dbReference type="EMBL" id="QNV40830.1"/>
    </source>
</evidence>
<feature type="region of interest" description="Disordered" evidence="4">
    <location>
        <begin position="111"/>
        <end position="182"/>
    </location>
</feature>
<dbReference type="InterPro" id="IPR000424">
    <property type="entry name" value="Primosome_PriB/ssb"/>
</dbReference>
<accession>A0A7H2BMD4</accession>
<feature type="compositionally biased region" description="Polar residues" evidence="4">
    <location>
        <begin position="111"/>
        <end position="153"/>
    </location>
</feature>
<organism evidence="5 6">
    <name type="scientific">Rothia amarae</name>
    <dbReference type="NCBI Taxonomy" id="169480"/>
    <lineage>
        <taxon>Bacteria</taxon>
        <taxon>Bacillati</taxon>
        <taxon>Actinomycetota</taxon>
        <taxon>Actinomycetes</taxon>
        <taxon>Micrococcales</taxon>
        <taxon>Micrococcaceae</taxon>
        <taxon>Rothia</taxon>
    </lineage>
</organism>
<evidence type="ECO:0000313" key="6">
    <source>
        <dbReference type="Proteomes" id="UP000516421"/>
    </source>
</evidence>
<feature type="compositionally biased region" description="Polar residues" evidence="4">
    <location>
        <begin position="170"/>
        <end position="182"/>
    </location>
</feature>
<gene>
    <name evidence="5" type="ORF">IDM48_05445</name>
</gene>
<dbReference type="SUPFAM" id="SSF50249">
    <property type="entry name" value="Nucleic acid-binding proteins"/>
    <property type="match status" value="1"/>
</dbReference>
<dbReference type="PROSITE" id="PS50935">
    <property type="entry name" value="SSB"/>
    <property type="match status" value="1"/>
</dbReference>
<dbReference type="KEGG" id="rama:IDM48_05445"/>
<evidence type="ECO:0000256" key="3">
    <source>
        <dbReference type="RuleBase" id="RU000524"/>
    </source>
</evidence>
<dbReference type="Gene3D" id="2.40.50.140">
    <property type="entry name" value="Nucleic acid-binding proteins"/>
    <property type="match status" value="1"/>
</dbReference>
<dbReference type="AlphaFoldDB" id="A0A7H2BMD4"/>
<dbReference type="NCBIfam" id="TIGR00621">
    <property type="entry name" value="ssb"/>
    <property type="match status" value="1"/>
</dbReference>
<dbReference type="Pfam" id="PF00436">
    <property type="entry name" value="SSB"/>
    <property type="match status" value="1"/>
</dbReference>
<dbReference type="CDD" id="cd04496">
    <property type="entry name" value="SSB_OBF"/>
    <property type="match status" value="1"/>
</dbReference>
<keyword evidence="1 2" id="KW-0238">DNA-binding</keyword>
<sequence>MTDMITIRGFVATTPTLNKLPSGLPVANFRVASTPRWYDAQQQVWREGTTNWYTINSYRALAQHANRSIFVGQPVIVTGRLNVKQWSNDDGRKGTTVEIDASAIGHDLNLGTSSFNRAIQPDTQGETQKSSIPDTSENGQHNGISSESETFHPSENAGDNAPDTHGLVEGNTTNNEAVTAMV</sequence>
<evidence type="ECO:0000256" key="1">
    <source>
        <dbReference type="ARBA" id="ARBA00023125"/>
    </source>
</evidence>
<evidence type="ECO:0000256" key="2">
    <source>
        <dbReference type="PROSITE-ProRule" id="PRU00252"/>
    </source>
</evidence>
<dbReference type="InterPro" id="IPR011344">
    <property type="entry name" value="ssDNA-bd"/>
</dbReference>
<evidence type="ECO:0000256" key="4">
    <source>
        <dbReference type="SAM" id="MobiDB-lite"/>
    </source>
</evidence>
<dbReference type="Proteomes" id="UP000516421">
    <property type="component" value="Chromosome"/>
</dbReference>
<keyword evidence="6" id="KW-1185">Reference proteome</keyword>
<dbReference type="GO" id="GO:0003697">
    <property type="term" value="F:single-stranded DNA binding"/>
    <property type="evidence" value="ECO:0007669"/>
    <property type="project" value="InterPro"/>
</dbReference>
<dbReference type="InterPro" id="IPR012340">
    <property type="entry name" value="NA-bd_OB-fold"/>
</dbReference>